<dbReference type="AlphaFoldDB" id="A0ABD3BF60"/>
<dbReference type="Gene3D" id="1.20.1280.50">
    <property type="match status" value="1"/>
</dbReference>
<name>A0ABD3BF60_9LAMI</name>
<keyword evidence="5" id="KW-1185">Reference proteome</keyword>
<dbReference type="InterPro" id="IPR045048">
    <property type="entry name" value="FBXO31/39"/>
</dbReference>
<sequence length="404" mass="45711">MEGETSWVSHCFNNSNDNTEFDSSTHPKDDDEPDLESEAVSIDLILPDDLLERILTHLPIASVFRAGSVSKRWNEIVTSKRFIGNISRVSPQKPWYFMFTSSDEPVGYSYDPGLRKWYNIDIPCIETSNLFISSSYGLVCFMDKDSRGGLFVCNPITKYRRWLYRPPGPKRPDYSSLAISVDLETRNYKVSIVKCREIPGSFFQWDLSIHVYDSRDTTWTTSLNEILTGWRAGDESVICDGVLYFLIYATGGGDSRHGLLAYDLKARSARGLLMKSFVPVPCSLTCGRLMNLKERLVMVGGIGKHDRAGIIKGIGIWALDGKEWREMARVPTKYFQGFGELDDVFASGGTDDLIYIHSYGSPALLIFDVGLKRWKWSSKCPVTKKFPLQLFTGFCFEPRPEVAP</sequence>
<dbReference type="FunFam" id="1.20.1280.50:FF:000030">
    <property type="entry name" value="F-box/kelch-repeat protein At3g61590"/>
    <property type="match status" value="1"/>
</dbReference>
<evidence type="ECO:0000256" key="1">
    <source>
        <dbReference type="ARBA" id="ARBA00004906"/>
    </source>
</evidence>
<dbReference type="InterPro" id="IPR017451">
    <property type="entry name" value="F-box-assoc_interact_dom"/>
</dbReference>
<evidence type="ECO:0000313" key="4">
    <source>
        <dbReference type="EMBL" id="KAL3615686.1"/>
    </source>
</evidence>
<keyword evidence="2" id="KW-0833">Ubl conjugation pathway</keyword>
<proteinExistence type="predicted"/>
<protein>
    <recommendedName>
        <fullName evidence="3">F-box domain-containing protein</fullName>
    </recommendedName>
</protein>
<dbReference type="Pfam" id="PF07734">
    <property type="entry name" value="FBA_1"/>
    <property type="match status" value="1"/>
</dbReference>
<organism evidence="4 5">
    <name type="scientific">Castilleja foliolosa</name>
    <dbReference type="NCBI Taxonomy" id="1961234"/>
    <lineage>
        <taxon>Eukaryota</taxon>
        <taxon>Viridiplantae</taxon>
        <taxon>Streptophyta</taxon>
        <taxon>Embryophyta</taxon>
        <taxon>Tracheophyta</taxon>
        <taxon>Spermatophyta</taxon>
        <taxon>Magnoliopsida</taxon>
        <taxon>eudicotyledons</taxon>
        <taxon>Gunneridae</taxon>
        <taxon>Pentapetalae</taxon>
        <taxon>asterids</taxon>
        <taxon>lamiids</taxon>
        <taxon>Lamiales</taxon>
        <taxon>Orobanchaceae</taxon>
        <taxon>Pedicularideae</taxon>
        <taxon>Castillejinae</taxon>
        <taxon>Castilleja</taxon>
    </lineage>
</organism>
<dbReference type="InterPro" id="IPR036047">
    <property type="entry name" value="F-box-like_dom_sf"/>
</dbReference>
<dbReference type="CDD" id="cd22157">
    <property type="entry name" value="F-box_AtFBW1-like"/>
    <property type="match status" value="1"/>
</dbReference>
<accession>A0ABD3BF60</accession>
<gene>
    <name evidence="4" type="ORF">CASFOL_041347</name>
</gene>
<evidence type="ECO:0000256" key="2">
    <source>
        <dbReference type="ARBA" id="ARBA00022786"/>
    </source>
</evidence>
<dbReference type="SMART" id="SM00256">
    <property type="entry name" value="FBOX"/>
    <property type="match status" value="1"/>
</dbReference>
<reference evidence="5" key="1">
    <citation type="journal article" date="2024" name="IScience">
        <title>Strigolactones Initiate the Formation of Haustorium-like Structures in Castilleja.</title>
        <authorList>
            <person name="Buerger M."/>
            <person name="Peterson D."/>
            <person name="Chory J."/>
        </authorList>
    </citation>
    <scope>NUCLEOTIDE SEQUENCE [LARGE SCALE GENOMIC DNA]</scope>
</reference>
<dbReference type="Pfam" id="PF00646">
    <property type="entry name" value="F-box"/>
    <property type="match status" value="1"/>
</dbReference>
<comment type="caution">
    <text evidence="4">The sequence shown here is derived from an EMBL/GenBank/DDBJ whole genome shotgun (WGS) entry which is preliminary data.</text>
</comment>
<dbReference type="InterPro" id="IPR011043">
    <property type="entry name" value="Gal_Oxase/kelch_b-propeller"/>
</dbReference>
<dbReference type="PROSITE" id="PS50181">
    <property type="entry name" value="FBOX"/>
    <property type="match status" value="1"/>
</dbReference>
<dbReference type="NCBIfam" id="TIGR01640">
    <property type="entry name" value="F_box_assoc_1"/>
    <property type="match status" value="1"/>
</dbReference>
<feature type="domain" description="F-box" evidence="3">
    <location>
        <begin position="46"/>
        <end position="86"/>
    </location>
</feature>
<dbReference type="Proteomes" id="UP001632038">
    <property type="component" value="Unassembled WGS sequence"/>
</dbReference>
<dbReference type="InterPro" id="IPR006527">
    <property type="entry name" value="F-box-assoc_dom_typ1"/>
</dbReference>
<dbReference type="InterPro" id="IPR001810">
    <property type="entry name" value="F-box_dom"/>
</dbReference>
<evidence type="ECO:0000259" key="3">
    <source>
        <dbReference type="PROSITE" id="PS50181"/>
    </source>
</evidence>
<dbReference type="PANTHER" id="PTHR10706">
    <property type="entry name" value="F-BOX FAMILY PROTEIN"/>
    <property type="match status" value="1"/>
</dbReference>
<evidence type="ECO:0000313" key="5">
    <source>
        <dbReference type="Proteomes" id="UP001632038"/>
    </source>
</evidence>
<dbReference type="SUPFAM" id="SSF81383">
    <property type="entry name" value="F-box domain"/>
    <property type="match status" value="1"/>
</dbReference>
<dbReference type="PANTHER" id="PTHR10706:SF130">
    <property type="entry name" value="F-BOX ONLY PROTEIN 31"/>
    <property type="match status" value="1"/>
</dbReference>
<dbReference type="SUPFAM" id="SSF50965">
    <property type="entry name" value="Galactose oxidase, central domain"/>
    <property type="match status" value="1"/>
</dbReference>
<dbReference type="EMBL" id="JAVIJP010000100">
    <property type="protein sequence ID" value="KAL3615686.1"/>
    <property type="molecule type" value="Genomic_DNA"/>
</dbReference>
<comment type="pathway">
    <text evidence="1">Protein modification; protein ubiquitination.</text>
</comment>